<evidence type="ECO:0000313" key="1">
    <source>
        <dbReference type="Proteomes" id="UP000887579"/>
    </source>
</evidence>
<organism evidence="1 2">
    <name type="scientific">Panagrolaimus sp. ES5</name>
    <dbReference type="NCBI Taxonomy" id="591445"/>
    <lineage>
        <taxon>Eukaryota</taxon>
        <taxon>Metazoa</taxon>
        <taxon>Ecdysozoa</taxon>
        <taxon>Nematoda</taxon>
        <taxon>Chromadorea</taxon>
        <taxon>Rhabditida</taxon>
        <taxon>Tylenchina</taxon>
        <taxon>Panagrolaimomorpha</taxon>
        <taxon>Panagrolaimoidea</taxon>
        <taxon>Panagrolaimidae</taxon>
        <taxon>Panagrolaimus</taxon>
    </lineage>
</organism>
<sequence>MSDLKVLKDYVPNEVTQHDEFIKKYPKYDGRGVVIAILDGGLDVSLDGMQQTTTGHAKVIDCIDFTGAGNVDTSIIRKINDKNTIIGLSGRVLKKMRKKTIEKENKKLKQKLEDKKMKKESKENFKAINEYLKSSEDLSKDSLMADCIVWFNGKQWQTCIDTSFIGDLSDAKVLTDFCDEHEYGTIFEQITYSIKIHKNGHLLEIFTSYINHGTQVSHVAAANFPNEPERNGIAPGAQIILMNIFDSKNARHFNVLKNAVSSKAHTLG</sequence>
<evidence type="ECO:0000313" key="2">
    <source>
        <dbReference type="WBParaSite" id="ES5_v2.g20963.t1"/>
    </source>
</evidence>
<name>A0AC34FUG3_9BILA</name>
<dbReference type="WBParaSite" id="ES5_v2.g20963.t1">
    <property type="protein sequence ID" value="ES5_v2.g20963.t1"/>
    <property type="gene ID" value="ES5_v2.g20963"/>
</dbReference>
<reference evidence="2" key="1">
    <citation type="submission" date="2022-11" db="UniProtKB">
        <authorList>
            <consortium name="WormBaseParasite"/>
        </authorList>
    </citation>
    <scope>IDENTIFICATION</scope>
</reference>
<dbReference type="Proteomes" id="UP000887579">
    <property type="component" value="Unplaced"/>
</dbReference>
<protein>
    <submittedName>
        <fullName evidence="2">Peptidase S8/S53 domain-containing protein</fullName>
    </submittedName>
</protein>
<accession>A0AC34FUG3</accession>
<proteinExistence type="predicted"/>